<comment type="caution">
    <text evidence="2">The sequence shown here is derived from an EMBL/GenBank/DDBJ whole genome shotgun (WGS) entry which is preliminary data.</text>
</comment>
<dbReference type="OrthoDB" id="8536716at2"/>
<keyword evidence="1" id="KW-0472">Membrane</keyword>
<dbReference type="InterPro" id="IPR021737">
    <property type="entry name" value="Phage_phiKZ_Orf197"/>
</dbReference>
<organism evidence="2 3">
    <name type="scientific">Aquimarina intermedia</name>
    <dbReference type="NCBI Taxonomy" id="350814"/>
    <lineage>
        <taxon>Bacteria</taxon>
        <taxon>Pseudomonadati</taxon>
        <taxon>Bacteroidota</taxon>
        <taxon>Flavobacteriia</taxon>
        <taxon>Flavobacteriales</taxon>
        <taxon>Flavobacteriaceae</taxon>
        <taxon>Aquimarina</taxon>
    </lineage>
</organism>
<feature type="transmembrane region" description="Helical" evidence="1">
    <location>
        <begin position="59"/>
        <end position="76"/>
    </location>
</feature>
<proteinExistence type="predicted"/>
<dbReference type="Pfam" id="PF11750">
    <property type="entry name" value="DUF3307"/>
    <property type="match status" value="1"/>
</dbReference>
<name>A0A5S5BW10_9FLAO</name>
<protein>
    <submittedName>
        <fullName evidence="2">Uncharacterized protein DUF3307</fullName>
    </submittedName>
</protein>
<evidence type="ECO:0000256" key="1">
    <source>
        <dbReference type="SAM" id="Phobius"/>
    </source>
</evidence>
<feature type="transmembrane region" description="Helical" evidence="1">
    <location>
        <begin position="123"/>
        <end position="145"/>
    </location>
</feature>
<feature type="transmembrane region" description="Helical" evidence="1">
    <location>
        <begin position="34"/>
        <end position="52"/>
    </location>
</feature>
<keyword evidence="1" id="KW-0812">Transmembrane</keyword>
<reference evidence="2 3" key="1">
    <citation type="submission" date="2019-07" db="EMBL/GenBank/DDBJ databases">
        <title>Genomic Encyclopedia of Archaeal and Bacterial Type Strains, Phase II (KMG-II): from individual species to whole genera.</title>
        <authorList>
            <person name="Goeker M."/>
        </authorList>
    </citation>
    <scope>NUCLEOTIDE SEQUENCE [LARGE SCALE GENOMIC DNA]</scope>
    <source>
        <strain evidence="2 3">DSM 17527</strain>
    </source>
</reference>
<dbReference type="AlphaFoldDB" id="A0A5S5BW10"/>
<sequence length="243" mass="27578">MMLLVLKLIIAHVLGDFVLQPDTWVADKKEKKQASLFLYLHTLVHAVTLLCMLSFDRRYLLAILIIVFSHFLIDLIKLNLDKKVNFKLLFLLDQLAHLLVIAGIVYWYQPFSIDLSRVYSIEILYLVLAIIAVTSISSVIMKLLMSTWNLNEDHAKDSLEKAGKYIGILERLFVFAFIALGQWAAIGFLITAKSVFRFGDLSKAKDRKLTEYVLIGTLLSFGLAMIVGLLYTYAMGILSVTEI</sequence>
<gene>
    <name evidence="2" type="ORF">BD809_11336</name>
</gene>
<evidence type="ECO:0000313" key="3">
    <source>
        <dbReference type="Proteomes" id="UP000324376"/>
    </source>
</evidence>
<feature type="transmembrane region" description="Helical" evidence="1">
    <location>
        <begin position="212"/>
        <end position="234"/>
    </location>
</feature>
<keyword evidence="1" id="KW-1133">Transmembrane helix</keyword>
<dbReference type="Proteomes" id="UP000324376">
    <property type="component" value="Unassembled WGS sequence"/>
</dbReference>
<feature type="transmembrane region" description="Helical" evidence="1">
    <location>
        <begin position="88"/>
        <end position="111"/>
    </location>
</feature>
<feature type="transmembrane region" description="Helical" evidence="1">
    <location>
        <begin position="165"/>
        <end position="191"/>
    </location>
</feature>
<keyword evidence="3" id="KW-1185">Reference proteome</keyword>
<dbReference type="EMBL" id="VNHU01000013">
    <property type="protein sequence ID" value="TYP70372.1"/>
    <property type="molecule type" value="Genomic_DNA"/>
</dbReference>
<dbReference type="RefSeq" id="WP_148783746.1">
    <property type="nucleotide sequence ID" value="NZ_VNHU01000013.1"/>
</dbReference>
<accession>A0A5S5BW10</accession>
<evidence type="ECO:0000313" key="2">
    <source>
        <dbReference type="EMBL" id="TYP70372.1"/>
    </source>
</evidence>